<keyword evidence="2" id="KW-1185">Reference proteome</keyword>
<reference evidence="1" key="2">
    <citation type="submission" date="2025-08" db="UniProtKB">
        <authorList>
            <consortium name="Ensembl"/>
        </authorList>
    </citation>
    <scope>IDENTIFICATION</scope>
</reference>
<sequence length="206" mass="23493">MSSNIELGLTLTEKFIGCLPQYFESDEDGNLHHDIRKANVFAEGRLFADAYKGEVVVESAAEFATIKQRLLTLPTFVEVSLKKSDSSALSNTTYTTTGKFIVYLNPSNPVIKNQLREKLDHVEMLMNQGKNFALEICLDDALKCWYEMRFRDGRNSSYEANGANICVTNFSRRFHECYHPLVVGWVLPNNAHLWDALLYISQSQMH</sequence>
<reference evidence="1" key="3">
    <citation type="submission" date="2025-09" db="UniProtKB">
        <authorList>
            <consortium name="Ensembl"/>
        </authorList>
    </citation>
    <scope>IDENTIFICATION</scope>
</reference>
<dbReference type="AlphaFoldDB" id="H2ZQ01"/>
<protein>
    <submittedName>
        <fullName evidence="1">Uncharacterized protein</fullName>
    </submittedName>
</protein>
<dbReference type="GeneTree" id="ENSGT00940000171872"/>
<dbReference type="Ensembl" id="ENSCSAVT00000019879.1">
    <property type="protein sequence ID" value="ENSCSAVP00000019667.1"/>
    <property type="gene ID" value="ENSCSAVG00000011526.1"/>
</dbReference>
<dbReference type="eggNOG" id="ENOG502REG3">
    <property type="taxonomic scope" value="Eukaryota"/>
</dbReference>
<dbReference type="InParanoid" id="H2ZQ01"/>
<evidence type="ECO:0000313" key="1">
    <source>
        <dbReference type="Ensembl" id="ENSCSAVP00000019667.1"/>
    </source>
</evidence>
<name>H2ZQ01_CIOSA</name>
<reference evidence="2" key="1">
    <citation type="submission" date="2003-08" db="EMBL/GenBank/DDBJ databases">
        <authorList>
            <person name="Birren B."/>
            <person name="Nusbaum C."/>
            <person name="Abebe A."/>
            <person name="Abouelleil A."/>
            <person name="Adekoya E."/>
            <person name="Ait-zahra M."/>
            <person name="Allen N."/>
            <person name="Allen T."/>
            <person name="An P."/>
            <person name="Anderson M."/>
            <person name="Anderson S."/>
            <person name="Arachchi H."/>
            <person name="Armbruster J."/>
            <person name="Bachantsang P."/>
            <person name="Baldwin J."/>
            <person name="Barry A."/>
            <person name="Bayul T."/>
            <person name="Blitshsteyn B."/>
            <person name="Bloom T."/>
            <person name="Blye J."/>
            <person name="Boguslavskiy L."/>
            <person name="Borowsky M."/>
            <person name="Boukhgalter B."/>
            <person name="Brunache A."/>
            <person name="Butler J."/>
            <person name="Calixte N."/>
            <person name="Calvo S."/>
            <person name="Camarata J."/>
            <person name="Campo K."/>
            <person name="Chang J."/>
            <person name="Cheshatsang Y."/>
            <person name="Citroen M."/>
            <person name="Collymore A."/>
            <person name="Considine T."/>
            <person name="Cook A."/>
            <person name="Cooke P."/>
            <person name="Corum B."/>
            <person name="Cuomo C."/>
            <person name="David R."/>
            <person name="Dawoe T."/>
            <person name="Degray S."/>
            <person name="Dodge S."/>
            <person name="Dooley K."/>
            <person name="Dorje P."/>
            <person name="Dorjee K."/>
            <person name="Dorris L."/>
            <person name="Duffey N."/>
            <person name="Dupes A."/>
            <person name="Elkins T."/>
            <person name="Engels R."/>
            <person name="Erickson J."/>
            <person name="Farina A."/>
            <person name="Faro S."/>
            <person name="Ferreira P."/>
            <person name="Fischer H."/>
            <person name="Fitzgerald M."/>
            <person name="Foley K."/>
            <person name="Gage D."/>
            <person name="Galagan J."/>
            <person name="Gearin G."/>
            <person name="Gnerre S."/>
            <person name="Gnirke A."/>
            <person name="Goyette A."/>
            <person name="Graham J."/>
            <person name="Grandbois E."/>
            <person name="Gyaltsen K."/>
            <person name="Hafez N."/>
            <person name="Hagopian D."/>
            <person name="Hagos B."/>
            <person name="Hall J."/>
            <person name="Hatcher B."/>
            <person name="Heller A."/>
            <person name="Higgins H."/>
            <person name="Honan T."/>
            <person name="Horn A."/>
            <person name="Houde N."/>
            <person name="Hughes L."/>
            <person name="Hulme W."/>
            <person name="Husby E."/>
            <person name="Iliev I."/>
            <person name="Jaffe D."/>
            <person name="Jones C."/>
            <person name="Kamal M."/>
            <person name="Kamat A."/>
            <person name="Kamvysselis M."/>
            <person name="Karlsson E."/>
            <person name="Kells C."/>
            <person name="Kieu A."/>
            <person name="Kisner P."/>
            <person name="Kodira C."/>
            <person name="Kulbokas E."/>
            <person name="Labutti K."/>
            <person name="Lama D."/>
            <person name="Landers T."/>
            <person name="Leger J."/>
            <person name="Levine S."/>
            <person name="Lewis D."/>
            <person name="Lewis T."/>
            <person name="Lindblad-toh K."/>
            <person name="Liu X."/>
            <person name="Lokyitsang T."/>
            <person name="Lokyitsang Y."/>
            <person name="Lucien O."/>
            <person name="Lui A."/>
            <person name="Ma L.J."/>
            <person name="Mabbitt R."/>
            <person name="Macdonald J."/>
            <person name="Maclean C."/>
            <person name="Major J."/>
            <person name="Manning J."/>
            <person name="Marabella R."/>
            <person name="Maru K."/>
            <person name="Matthews C."/>
            <person name="Mauceli E."/>
            <person name="Mccarthy M."/>
            <person name="Mcdonough S."/>
            <person name="Mcghee T."/>
            <person name="Meldrim J."/>
            <person name="Meneus L."/>
            <person name="Mesirov J."/>
            <person name="Mihalev A."/>
            <person name="Mihova T."/>
            <person name="Mikkelsen T."/>
            <person name="Mlenga V."/>
            <person name="Moru K."/>
            <person name="Mozes J."/>
            <person name="Mulrain L."/>
            <person name="Munson G."/>
            <person name="Naylor J."/>
            <person name="Newes C."/>
            <person name="Nguyen C."/>
            <person name="Nguyen N."/>
            <person name="Nguyen T."/>
            <person name="Nicol R."/>
            <person name="Nielsen C."/>
            <person name="Nizzari M."/>
            <person name="Norbu C."/>
            <person name="Norbu N."/>
            <person name="O'donnell P."/>
            <person name="Okoawo O."/>
            <person name="O'leary S."/>
            <person name="Omotosho B."/>
            <person name="O'neill K."/>
            <person name="Osman S."/>
            <person name="Parker S."/>
            <person name="Perrin D."/>
            <person name="Phunkhang P."/>
            <person name="Piqani B."/>
            <person name="Purcell S."/>
            <person name="Rachupka T."/>
            <person name="Ramasamy U."/>
            <person name="Rameau R."/>
            <person name="Ray V."/>
            <person name="Raymond C."/>
            <person name="Retta R."/>
            <person name="Richardson S."/>
            <person name="Rise C."/>
            <person name="Rodriguez J."/>
            <person name="Rogers J."/>
            <person name="Rogov P."/>
            <person name="Rutman M."/>
            <person name="Schupbach R."/>
            <person name="Seaman C."/>
            <person name="Settipalli S."/>
            <person name="Sharpe T."/>
            <person name="Sheridan J."/>
            <person name="Sherpa N."/>
            <person name="Shi J."/>
            <person name="Smirnov S."/>
            <person name="Smith C."/>
            <person name="Sougnez C."/>
            <person name="Spencer B."/>
            <person name="Stalker J."/>
            <person name="Stange-thomann N."/>
            <person name="Stavropoulos S."/>
            <person name="Stetson K."/>
            <person name="Stone C."/>
            <person name="Stone S."/>
            <person name="Stubbs M."/>
            <person name="Talamas J."/>
            <person name="Tchuinga P."/>
            <person name="Tenzing P."/>
            <person name="Tesfaye S."/>
            <person name="Theodore J."/>
            <person name="Thoulutsang Y."/>
            <person name="Topham K."/>
            <person name="Towey S."/>
            <person name="Tsamla T."/>
            <person name="Tsomo N."/>
            <person name="Vallee D."/>
            <person name="Vassiliev H."/>
            <person name="Venkataraman V."/>
            <person name="Vinson J."/>
            <person name="Vo A."/>
            <person name="Wade C."/>
            <person name="Wang S."/>
            <person name="Wangchuk T."/>
            <person name="Wangdi T."/>
            <person name="Whittaker C."/>
            <person name="Wilkinson J."/>
            <person name="Wu Y."/>
            <person name="Wyman D."/>
            <person name="Yadav S."/>
            <person name="Yang S."/>
            <person name="Yang X."/>
            <person name="Yeager S."/>
            <person name="Yee E."/>
            <person name="Young G."/>
            <person name="Zainoun J."/>
            <person name="Zembeck L."/>
            <person name="Zimmer A."/>
            <person name="Zody M."/>
            <person name="Lander E."/>
        </authorList>
    </citation>
    <scope>NUCLEOTIDE SEQUENCE [LARGE SCALE GENOMIC DNA]</scope>
</reference>
<accession>H2ZQ01</accession>
<dbReference type="HOGENOM" id="CLU_1331543_0_0_1"/>
<evidence type="ECO:0000313" key="2">
    <source>
        <dbReference type="Proteomes" id="UP000007875"/>
    </source>
</evidence>
<proteinExistence type="predicted"/>
<dbReference type="Proteomes" id="UP000007875">
    <property type="component" value="Unassembled WGS sequence"/>
</dbReference>
<organism evidence="1 2">
    <name type="scientific">Ciona savignyi</name>
    <name type="common">Pacific transparent sea squirt</name>
    <dbReference type="NCBI Taxonomy" id="51511"/>
    <lineage>
        <taxon>Eukaryota</taxon>
        <taxon>Metazoa</taxon>
        <taxon>Chordata</taxon>
        <taxon>Tunicata</taxon>
        <taxon>Ascidiacea</taxon>
        <taxon>Phlebobranchia</taxon>
        <taxon>Cionidae</taxon>
        <taxon>Ciona</taxon>
    </lineage>
</organism>